<dbReference type="SUPFAM" id="SSF56672">
    <property type="entry name" value="DNA/RNA polymerases"/>
    <property type="match status" value="1"/>
</dbReference>
<feature type="compositionally biased region" description="Polar residues" evidence="2">
    <location>
        <begin position="113"/>
        <end position="123"/>
    </location>
</feature>
<dbReference type="GO" id="GO:0006310">
    <property type="term" value="P:DNA recombination"/>
    <property type="evidence" value="ECO:0007669"/>
    <property type="project" value="UniProtKB-KW"/>
</dbReference>
<dbReference type="OrthoDB" id="101614at2759"/>
<dbReference type="EMBL" id="CACVBM020001164">
    <property type="protein sequence ID" value="CAA7036834.1"/>
    <property type="molecule type" value="Genomic_DNA"/>
</dbReference>
<feature type="region of interest" description="Disordered" evidence="2">
    <location>
        <begin position="1"/>
        <end position="68"/>
    </location>
</feature>
<feature type="compositionally biased region" description="Polar residues" evidence="2">
    <location>
        <begin position="477"/>
        <end position="493"/>
    </location>
</feature>
<dbReference type="InterPro" id="IPR036397">
    <property type="entry name" value="RNaseH_sf"/>
</dbReference>
<dbReference type="PROSITE" id="PS50878">
    <property type="entry name" value="RT_POL"/>
    <property type="match status" value="1"/>
</dbReference>
<dbReference type="InterPro" id="IPR021109">
    <property type="entry name" value="Peptidase_aspartic_dom_sf"/>
</dbReference>
<feature type="compositionally biased region" description="Polar residues" evidence="2">
    <location>
        <begin position="202"/>
        <end position="236"/>
    </location>
</feature>
<organism evidence="6 7">
    <name type="scientific">Microthlaspi erraticum</name>
    <dbReference type="NCBI Taxonomy" id="1685480"/>
    <lineage>
        <taxon>Eukaryota</taxon>
        <taxon>Viridiplantae</taxon>
        <taxon>Streptophyta</taxon>
        <taxon>Embryophyta</taxon>
        <taxon>Tracheophyta</taxon>
        <taxon>Spermatophyta</taxon>
        <taxon>Magnoliopsida</taxon>
        <taxon>eudicotyledons</taxon>
        <taxon>Gunneridae</taxon>
        <taxon>Pentapetalae</taxon>
        <taxon>rosids</taxon>
        <taxon>malvids</taxon>
        <taxon>Brassicales</taxon>
        <taxon>Brassicaceae</taxon>
        <taxon>Coluteocarpeae</taxon>
        <taxon>Microthlaspi</taxon>
    </lineage>
</organism>
<dbReference type="InterPro" id="IPR000477">
    <property type="entry name" value="RT_dom"/>
</dbReference>
<feature type="domain" description="RNase H type-1" evidence="4">
    <location>
        <begin position="1351"/>
        <end position="1480"/>
    </location>
</feature>
<dbReference type="Gene3D" id="2.40.70.10">
    <property type="entry name" value="Acid Proteases"/>
    <property type="match status" value="1"/>
</dbReference>
<evidence type="ECO:0000313" key="7">
    <source>
        <dbReference type="Proteomes" id="UP000467841"/>
    </source>
</evidence>
<feature type="compositionally biased region" description="Basic and acidic residues" evidence="2">
    <location>
        <begin position="537"/>
        <end position="562"/>
    </location>
</feature>
<dbReference type="Proteomes" id="UP000467841">
    <property type="component" value="Unassembled WGS sequence"/>
</dbReference>
<dbReference type="CDD" id="cd01647">
    <property type="entry name" value="RT_LTR"/>
    <property type="match status" value="1"/>
</dbReference>
<dbReference type="Pfam" id="PF00078">
    <property type="entry name" value="RVT_1"/>
    <property type="match status" value="1"/>
</dbReference>
<dbReference type="GO" id="GO:0004523">
    <property type="term" value="F:RNA-DNA hybrid ribonuclease activity"/>
    <property type="evidence" value="ECO:0007669"/>
    <property type="project" value="InterPro"/>
</dbReference>
<feature type="region of interest" description="Disordered" evidence="2">
    <location>
        <begin position="202"/>
        <end position="258"/>
    </location>
</feature>
<feature type="region of interest" description="Disordered" evidence="2">
    <location>
        <begin position="111"/>
        <end position="140"/>
    </location>
</feature>
<feature type="compositionally biased region" description="Basic and acidic residues" evidence="2">
    <location>
        <begin position="157"/>
        <end position="173"/>
    </location>
</feature>
<dbReference type="InterPro" id="IPR041577">
    <property type="entry name" value="RT_RNaseH_2"/>
</dbReference>
<dbReference type="InterPro" id="IPR012337">
    <property type="entry name" value="RNaseH-like_sf"/>
</dbReference>
<comment type="caution">
    <text evidence="6">The sequence shown here is derived from an EMBL/GenBank/DDBJ whole genome shotgun (WGS) entry which is preliminary data.</text>
</comment>
<feature type="domain" description="Reverse transcriptase" evidence="3">
    <location>
        <begin position="950"/>
        <end position="1129"/>
    </location>
</feature>
<dbReference type="InterPro" id="IPR043502">
    <property type="entry name" value="DNA/RNA_pol_sf"/>
</dbReference>
<feature type="compositionally biased region" description="Basic and acidic residues" evidence="2">
    <location>
        <begin position="1543"/>
        <end position="1552"/>
    </location>
</feature>
<protein>
    <submittedName>
        <fullName evidence="6">Uncharacterized protein</fullName>
    </submittedName>
</protein>
<evidence type="ECO:0000259" key="4">
    <source>
        <dbReference type="PROSITE" id="PS50879"/>
    </source>
</evidence>
<dbReference type="SUPFAM" id="SSF50630">
    <property type="entry name" value="Acid proteases"/>
    <property type="match status" value="1"/>
</dbReference>
<dbReference type="PANTHER" id="PTHR48475">
    <property type="entry name" value="RIBONUCLEASE H"/>
    <property type="match status" value="1"/>
</dbReference>
<dbReference type="PANTHER" id="PTHR48475:SF2">
    <property type="entry name" value="RIBONUCLEASE H"/>
    <property type="match status" value="1"/>
</dbReference>
<dbReference type="PROSITE" id="PS50879">
    <property type="entry name" value="RNASE_H_1"/>
    <property type="match status" value="1"/>
</dbReference>
<dbReference type="Gene3D" id="3.10.10.10">
    <property type="entry name" value="HIV Type 1 Reverse Transcriptase, subunit A, domain 1"/>
    <property type="match status" value="1"/>
</dbReference>
<feature type="compositionally biased region" description="Basic residues" evidence="2">
    <location>
        <begin position="519"/>
        <end position="530"/>
    </location>
</feature>
<feature type="compositionally biased region" description="Pro residues" evidence="2">
    <location>
        <begin position="242"/>
        <end position="251"/>
    </location>
</feature>
<evidence type="ECO:0000313" key="6">
    <source>
        <dbReference type="EMBL" id="CAA7036834.1"/>
    </source>
</evidence>
<evidence type="ECO:0000256" key="1">
    <source>
        <dbReference type="ARBA" id="ARBA00023172"/>
    </source>
</evidence>
<dbReference type="CDD" id="cd00303">
    <property type="entry name" value="retropepsin_like"/>
    <property type="match status" value="1"/>
</dbReference>
<keyword evidence="7" id="KW-1185">Reference proteome</keyword>
<feature type="compositionally biased region" description="Polar residues" evidence="2">
    <location>
        <begin position="1553"/>
        <end position="1566"/>
    </location>
</feature>
<accession>A0A6D2JHM9</accession>
<dbReference type="CDD" id="cd09279">
    <property type="entry name" value="RNase_HI_like"/>
    <property type="match status" value="1"/>
</dbReference>
<dbReference type="InterPro" id="IPR043128">
    <property type="entry name" value="Rev_trsase/Diguanyl_cyclase"/>
</dbReference>
<proteinExistence type="predicted"/>
<dbReference type="PROSITE" id="PS50994">
    <property type="entry name" value="INTEGRASE"/>
    <property type="match status" value="1"/>
</dbReference>
<dbReference type="GO" id="GO:0015074">
    <property type="term" value="P:DNA integration"/>
    <property type="evidence" value="ECO:0007669"/>
    <property type="project" value="InterPro"/>
</dbReference>
<reference evidence="6" key="1">
    <citation type="submission" date="2020-01" db="EMBL/GenBank/DDBJ databases">
        <authorList>
            <person name="Mishra B."/>
        </authorList>
    </citation>
    <scope>NUCLEOTIDE SEQUENCE [LARGE SCALE GENOMIC DNA]</scope>
</reference>
<dbReference type="Pfam" id="PF17921">
    <property type="entry name" value="Integrase_H2C2"/>
    <property type="match status" value="1"/>
</dbReference>
<dbReference type="Gene3D" id="3.30.420.10">
    <property type="entry name" value="Ribonuclease H-like superfamily/Ribonuclease H"/>
    <property type="match status" value="2"/>
</dbReference>
<dbReference type="Pfam" id="PF13456">
    <property type="entry name" value="RVT_3"/>
    <property type="match status" value="1"/>
</dbReference>
<feature type="region of interest" description="Disordered" evidence="2">
    <location>
        <begin position="464"/>
        <end position="575"/>
    </location>
</feature>
<name>A0A6D2JHM9_9BRAS</name>
<dbReference type="Gene3D" id="1.10.340.70">
    <property type="match status" value="1"/>
</dbReference>
<dbReference type="GO" id="GO:0003676">
    <property type="term" value="F:nucleic acid binding"/>
    <property type="evidence" value="ECO:0007669"/>
    <property type="project" value="InterPro"/>
</dbReference>
<dbReference type="InterPro" id="IPR002156">
    <property type="entry name" value="RNaseH_domain"/>
</dbReference>
<feature type="domain" description="Integrase catalytic" evidence="5">
    <location>
        <begin position="1709"/>
        <end position="1869"/>
    </location>
</feature>
<evidence type="ECO:0000256" key="2">
    <source>
        <dbReference type="SAM" id="MobiDB-lite"/>
    </source>
</evidence>
<dbReference type="CDD" id="cd09274">
    <property type="entry name" value="RNase_HI_RT_Ty3"/>
    <property type="match status" value="1"/>
</dbReference>
<evidence type="ECO:0000259" key="3">
    <source>
        <dbReference type="PROSITE" id="PS50878"/>
    </source>
</evidence>
<evidence type="ECO:0000259" key="5">
    <source>
        <dbReference type="PROSITE" id="PS50994"/>
    </source>
</evidence>
<sequence length="2040" mass="227913">MDTIRSQTQGSNSQNSIPSDQITSNISSSQTADASRDQIASNVGSRQTANTSNTPITSATASTGVQLSTPPRVEPVVINLATPVATPSPILPNLGSHTIERPLSRVWVRSEDPPTTVTPQSRTIPVRPASATQTPPRASPDDLAQIKQLLTNLVNGQRDHETRLERHERRLAESRNITSPPPRTQLDFSTIYASGIPQAQFVTPSRPQVSQTFGPPSSPSVGINNTSSHPSETRAQPNVPLSSPPPGPPGTDPARPRWFGASAFASSSQAMPQFENQLGATYGSQPSATAREHVNGNYQQFPSSNGQPNRAQFQGANDSMNQAPFFPIPANRNPADPRNLVDSESFERFQDRTDLAFQHMSSMFHQATSSAPDIDRVPKTESLRSYIDRFKSVKAKITNPNEAVALLALKNNLWYESKFREELTVRPTISLDDALHRASAFATLEEDTALLREKYLKGELAYAPPGAKKTAPAKPPSQSKGQHSYSIETSAPIKSSEEEEKHCDIHNTNGHSTEECRAKGKKSSKKKGKSKTAETAVKAEKPKPKPAKDSDNAPQKREREVEVEAPDSPPSNRKRIDLIFGELSLCGGSTRSVVTPPPAPRKATSSSSHRPPRLVGGIEHSYRSSPVTSPTSRPDTKSIAISCLRRLHKLSGGVEPPTPKRIDFICGGSKMCKDSINSIKAHQRRVESSGQPRPLDGPDHEIKFRESETLALDKPHDDALVIELAVAGFELTRVMIDTGSSVDVLFYDAFKRMGFENSALIGGRTPLTGFAGETTYSMGTIQLPIKAGGITKTVDFVVVDRPAPFNAILGRPWLYTMKAVASTYHQCVKFPTPWGTKTIRGCQRASRDCYMGSYLRAEKSPVCIDETDPERRVGIGIDLAKPIRDELIAFLKENISTFAWSTADMPGIDTRITSHELNVDPTFKPMKQKRRKLGPDRAKAVNDEVDRLLKVGSIREVKYPDWLANPVVVKKKNGKWRVCIDFTDLNKACPKDSYPLPHIDRLVEATAGHQLLSFMDAFSGYNQIKMNPEDQEKTAFITDRGTYCYKVMPFGLKNAGATYQRLVNKMFADQLGKTMEVYIDDMLVKSSRETDHVAQLRVCFSILNKYGMKLNPTKCTFGVPSGEFLGYLVTERGIEANPKQISALLDMPSPENTREVQRLTGRIAALNRFISRSTDKCLPFYQLLRGNKKFLWDEKCEEAFKQLKTYLSEPPILAKPVEGEPLYLYIAVSPAAVSGVLVREELNEQRPIFYVSKSLIDAETRYPAMEKLALAIVMSARKLRPYFQSHTIVVMTSQPLRTMLHSPSQSGRLAKWAIELSEYDIEYRTRTCAKAQVLADFMIELAPEANNDTTLSKVWTLFVDGASSKQGAGVGIKLTSPTGEVIEQSFRLGFVASNNEAEYEALIAGLRLAIGIGVNEINAFSDSQLVTSQYSGEYEAKEERMEAYLKVVRDLAGQFSKFELTRVPRGENTSADALAALASTSDPTVRRVIPVEGIDKPSIDIALKSDSINAITSRPSTRSQTRQSQDPGPSNPEPDSEEEEPDQDRQKTRYIDSDSSQNTQESTIHTVPSAMANELTLKEEFAARPDWRTPIIEYIQLGAVPNEKWASRKLKAQSAHYCMMEDKLYKRSLIEPYLTCIHGEEAYTVMHETHQGPCGSHSAGRALVIRIKKLGYFWPTMIRDCEQYSRRCDKCQRHAPSIHVPAETLSSISSPYPFMRWSMDIIGPMVSSGPKQFQYLLVLTDYFTKWIEAKPYQQTTELEVRKFIWKDIICRHGLPFEIVTDNGSQFIARTFKDFCKKWNIRITYSTPRYPQGNGQAEATNKTLLSNLKKRLDARKHRWSEELAAVLWACRTTPHKATHETPFSLAYGLEAVIPTETSVPSLRRMQCPANVELNEEMLRDHLDLIDERRDQALIRIQNYQQAAARYYNSKVKHRSFHIGDMVLRKVQDYTKERNAGKLGTNWEGPYLITEVVRDGVYKLTKVRNGIPELRPWNAMNLKRSEDRDHLDIPLSNEVRFRVHLFTFNFLLRKNQSKSAASKHPA</sequence>
<feature type="compositionally biased region" description="Low complexity" evidence="2">
    <location>
        <begin position="1512"/>
        <end position="1528"/>
    </location>
</feature>
<keyword evidence="1" id="KW-0233">DNA recombination</keyword>
<feature type="region of interest" description="Disordered" evidence="2">
    <location>
        <begin position="154"/>
        <end position="187"/>
    </location>
</feature>
<dbReference type="Pfam" id="PF00665">
    <property type="entry name" value="rve"/>
    <property type="match status" value="1"/>
</dbReference>
<dbReference type="InterPro" id="IPR041588">
    <property type="entry name" value="Integrase_H2C2"/>
</dbReference>
<feature type="compositionally biased region" description="Low complexity" evidence="2">
    <location>
        <begin position="623"/>
        <end position="633"/>
    </location>
</feature>
<dbReference type="SUPFAM" id="SSF53098">
    <property type="entry name" value="Ribonuclease H-like"/>
    <property type="match status" value="2"/>
</dbReference>
<feature type="region of interest" description="Disordered" evidence="2">
    <location>
        <begin position="1506"/>
        <end position="1566"/>
    </location>
</feature>
<dbReference type="Gene3D" id="3.10.20.370">
    <property type="match status" value="1"/>
</dbReference>
<gene>
    <name evidence="6" type="ORF">MERR_LOCUS24069</name>
</gene>
<dbReference type="Pfam" id="PF17919">
    <property type="entry name" value="RT_RNaseH_2"/>
    <property type="match status" value="1"/>
</dbReference>
<feature type="region of interest" description="Disordered" evidence="2">
    <location>
        <begin position="587"/>
        <end position="636"/>
    </location>
</feature>
<dbReference type="Gene3D" id="3.30.70.270">
    <property type="match status" value="2"/>
</dbReference>
<dbReference type="InterPro" id="IPR001584">
    <property type="entry name" value="Integrase_cat-core"/>
</dbReference>
<feature type="compositionally biased region" description="Basic and acidic residues" evidence="2">
    <location>
        <begin position="495"/>
        <end position="505"/>
    </location>
</feature>